<evidence type="ECO:0000256" key="1">
    <source>
        <dbReference type="SAM" id="MobiDB-lite"/>
    </source>
</evidence>
<name>A0A1X6NPV8_PORUM</name>
<keyword evidence="3" id="KW-1185">Reference proteome</keyword>
<dbReference type="AlphaFoldDB" id="A0A1X6NPV8"/>
<dbReference type="EMBL" id="KV919265">
    <property type="protein sequence ID" value="OSX70393.1"/>
    <property type="molecule type" value="Genomic_DNA"/>
</dbReference>
<gene>
    <name evidence="2" type="ORF">BU14_0770s0001</name>
</gene>
<evidence type="ECO:0000313" key="2">
    <source>
        <dbReference type="EMBL" id="OSX70393.1"/>
    </source>
</evidence>
<feature type="region of interest" description="Disordered" evidence="1">
    <location>
        <begin position="133"/>
        <end position="199"/>
    </location>
</feature>
<proteinExistence type="predicted"/>
<organism evidence="2 3">
    <name type="scientific">Porphyra umbilicalis</name>
    <name type="common">Purple laver</name>
    <name type="synonym">Red alga</name>
    <dbReference type="NCBI Taxonomy" id="2786"/>
    <lineage>
        <taxon>Eukaryota</taxon>
        <taxon>Rhodophyta</taxon>
        <taxon>Bangiophyceae</taxon>
        <taxon>Bangiales</taxon>
        <taxon>Bangiaceae</taxon>
        <taxon>Porphyra</taxon>
    </lineage>
</organism>
<feature type="compositionally biased region" description="Pro residues" evidence="1">
    <location>
        <begin position="12"/>
        <end position="30"/>
    </location>
</feature>
<dbReference type="Proteomes" id="UP000218209">
    <property type="component" value="Unassembled WGS sequence"/>
</dbReference>
<reference evidence="2 3" key="1">
    <citation type="submission" date="2017-03" db="EMBL/GenBank/DDBJ databases">
        <title>WGS assembly of Porphyra umbilicalis.</title>
        <authorList>
            <person name="Brawley S.H."/>
            <person name="Blouin N.A."/>
            <person name="Ficko-Blean E."/>
            <person name="Wheeler G.L."/>
            <person name="Lohr M."/>
            <person name="Goodson H.V."/>
            <person name="Jenkins J.W."/>
            <person name="Blaby-Haas C.E."/>
            <person name="Helliwell K.E."/>
            <person name="Chan C."/>
            <person name="Marriage T."/>
            <person name="Bhattacharya D."/>
            <person name="Klein A.S."/>
            <person name="Badis Y."/>
            <person name="Brodie J."/>
            <person name="Cao Y."/>
            <person name="Collen J."/>
            <person name="Dittami S.M."/>
            <person name="Gachon C.M."/>
            <person name="Green B.R."/>
            <person name="Karpowicz S."/>
            <person name="Kim J.W."/>
            <person name="Kudahl U."/>
            <person name="Lin S."/>
            <person name="Michel G."/>
            <person name="Mittag M."/>
            <person name="Olson B.J."/>
            <person name="Pangilinan J."/>
            <person name="Peng Y."/>
            <person name="Qiu H."/>
            <person name="Shu S."/>
            <person name="Singer J.T."/>
            <person name="Smith A.G."/>
            <person name="Sprecher B.N."/>
            <person name="Wagner V."/>
            <person name="Wang W."/>
            <person name="Wang Z.-Y."/>
            <person name="Yan J."/>
            <person name="Yarish C."/>
            <person name="Zoeuner-Riek S."/>
            <person name="Zhuang Y."/>
            <person name="Zou Y."/>
            <person name="Lindquist E.A."/>
            <person name="Grimwood J."/>
            <person name="Barry K."/>
            <person name="Rokhsar D.S."/>
            <person name="Schmutz J."/>
            <person name="Stiller J.W."/>
            <person name="Grossman A.R."/>
            <person name="Prochnik S.E."/>
        </authorList>
    </citation>
    <scope>NUCLEOTIDE SEQUENCE [LARGE SCALE GENOMIC DNA]</scope>
    <source>
        <strain evidence="2">4086291</strain>
    </source>
</reference>
<sequence length="331" mass="33948">MVPGARRRAPSSPLPPPSEARPPTLPPAAPSKPQAPAASAKVEAPSEYVEAEAPAVTPRAALSSTLPTICSSTPTEWDDLIDESAVKVTHVSDEEDLNPTEAARYRSMLASNAQVLPSGLALMDTLPRNLSFRPPPCDAARSPVAATASSDDSSSNGRRQLPRGVPLRPVNRRRRQTVGSGAPVRGPPPRGAAGSATTSSVLAAARASGSGHTVRFAANGNNGATYAAALASVDGGSLCTLSDDDDAPPTPVALRSAGVPTSRRVGGDEDGVPLDGLVTPRPSLAVFASRRLAVRLLHGAVVREEGAGGAASGERRGGRFGRALRWLSLRA</sequence>
<feature type="region of interest" description="Disordered" evidence="1">
    <location>
        <begin position="1"/>
        <end position="46"/>
    </location>
</feature>
<accession>A0A1X6NPV8</accession>
<evidence type="ECO:0000313" key="3">
    <source>
        <dbReference type="Proteomes" id="UP000218209"/>
    </source>
</evidence>
<feature type="compositionally biased region" description="Low complexity" evidence="1">
    <location>
        <begin position="31"/>
        <end position="41"/>
    </location>
</feature>
<protein>
    <submittedName>
        <fullName evidence="2">Uncharacterized protein</fullName>
    </submittedName>
</protein>